<dbReference type="EMBL" id="GBXM01049201">
    <property type="protein sequence ID" value="JAH59376.1"/>
    <property type="molecule type" value="Transcribed_RNA"/>
</dbReference>
<dbReference type="AlphaFoldDB" id="A0A0E9U0Q9"/>
<sequence>MRTLRRQGPNYHPCKHFASCMKEELCSV</sequence>
<accession>A0A0E9U0Q9</accession>
<organism evidence="1">
    <name type="scientific">Anguilla anguilla</name>
    <name type="common">European freshwater eel</name>
    <name type="synonym">Muraena anguilla</name>
    <dbReference type="NCBI Taxonomy" id="7936"/>
    <lineage>
        <taxon>Eukaryota</taxon>
        <taxon>Metazoa</taxon>
        <taxon>Chordata</taxon>
        <taxon>Craniata</taxon>
        <taxon>Vertebrata</taxon>
        <taxon>Euteleostomi</taxon>
        <taxon>Actinopterygii</taxon>
        <taxon>Neopterygii</taxon>
        <taxon>Teleostei</taxon>
        <taxon>Anguilliformes</taxon>
        <taxon>Anguillidae</taxon>
        <taxon>Anguilla</taxon>
    </lineage>
</organism>
<protein>
    <submittedName>
        <fullName evidence="1">Uncharacterized protein</fullName>
    </submittedName>
</protein>
<name>A0A0E9U0Q9_ANGAN</name>
<reference evidence="1" key="1">
    <citation type="submission" date="2014-11" db="EMBL/GenBank/DDBJ databases">
        <authorList>
            <person name="Amaro Gonzalez C."/>
        </authorList>
    </citation>
    <scope>NUCLEOTIDE SEQUENCE</scope>
</reference>
<proteinExistence type="predicted"/>
<reference evidence="1" key="2">
    <citation type="journal article" date="2015" name="Fish Shellfish Immunol.">
        <title>Early steps in the European eel (Anguilla anguilla)-Vibrio vulnificus interaction in the gills: Role of the RtxA13 toxin.</title>
        <authorList>
            <person name="Callol A."/>
            <person name="Pajuelo D."/>
            <person name="Ebbesson L."/>
            <person name="Teles M."/>
            <person name="MacKenzie S."/>
            <person name="Amaro C."/>
        </authorList>
    </citation>
    <scope>NUCLEOTIDE SEQUENCE</scope>
</reference>
<evidence type="ECO:0000313" key="1">
    <source>
        <dbReference type="EMBL" id="JAH59376.1"/>
    </source>
</evidence>